<dbReference type="Proteomes" id="UP000824109">
    <property type="component" value="Unassembled WGS sequence"/>
</dbReference>
<dbReference type="AlphaFoldDB" id="A0A9D1SFK0"/>
<dbReference type="Gene3D" id="1.20.1440.100">
    <property type="entry name" value="SG protein - dephosphorylation function"/>
    <property type="match status" value="1"/>
</dbReference>
<gene>
    <name evidence="1" type="ORF">IAA61_08355</name>
</gene>
<dbReference type="Pfam" id="PF12710">
    <property type="entry name" value="HAD"/>
    <property type="match status" value="1"/>
</dbReference>
<dbReference type="InterPro" id="IPR036412">
    <property type="entry name" value="HAD-like_sf"/>
</dbReference>
<accession>A0A9D1SFK0</accession>
<reference evidence="1" key="1">
    <citation type="submission" date="2020-10" db="EMBL/GenBank/DDBJ databases">
        <authorList>
            <person name="Gilroy R."/>
        </authorList>
    </citation>
    <scope>NUCLEOTIDE SEQUENCE</scope>
    <source>
        <strain evidence="1">USAMLcec3-3695</strain>
    </source>
</reference>
<evidence type="ECO:0000313" key="2">
    <source>
        <dbReference type="Proteomes" id="UP000824109"/>
    </source>
</evidence>
<name>A0A9D1SFK0_9FIRM</name>
<protein>
    <submittedName>
        <fullName evidence="1">Haloacid dehalogenase-like hydrolase</fullName>
    </submittedName>
</protein>
<dbReference type="Gene3D" id="3.40.50.1000">
    <property type="entry name" value="HAD superfamily/HAD-like"/>
    <property type="match status" value="1"/>
</dbReference>
<reference evidence="1" key="2">
    <citation type="journal article" date="2021" name="PeerJ">
        <title>Extensive microbial diversity within the chicken gut microbiome revealed by metagenomics and culture.</title>
        <authorList>
            <person name="Gilroy R."/>
            <person name="Ravi A."/>
            <person name="Getino M."/>
            <person name="Pursley I."/>
            <person name="Horton D.L."/>
            <person name="Alikhan N.F."/>
            <person name="Baker D."/>
            <person name="Gharbi K."/>
            <person name="Hall N."/>
            <person name="Watson M."/>
            <person name="Adriaenssens E.M."/>
            <person name="Foster-Nyarko E."/>
            <person name="Jarju S."/>
            <person name="Secka A."/>
            <person name="Antonio M."/>
            <person name="Oren A."/>
            <person name="Chaudhuri R.R."/>
            <person name="La Ragione R."/>
            <person name="Hildebrand F."/>
            <person name="Pallen M.J."/>
        </authorList>
    </citation>
    <scope>NUCLEOTIDE SEQUENCE</scope>
    <source>
        <strain evidence="1">USAMLcec3-3695</strain>
    </source>
</reference>
<dbReference type="GO" id="GO:0016787">
    <property type="term" value="F:hydrolase activity"/>
    <property type="evidence" value="ECO:0007669"/>
    <property type="project" value="UniProtKB-KW"/>
</dbReference>
<keyword evidence="1" id="KW-0378">Hydrolase</keyword>
<proteinExistence type="predicted"/>
<comment type="caution">
    <text evidence="1">The sequence shown here is derived from an EMBL/GenBank/DDBJ whole genome shotgun (WGS) entry which is preliminary data.</text>
</comment>
<dbReference type="EMBL" id="DVNB01000087">
    <property type="protein sequence ID" value="HIU57803.1"/>
    <property type="molecule type" value="Genomic_DNA"/>
</dbReference>
<organism evidence="1 2">
    <name type="scientific">Candidatus Ornithomonoglobus merdipullorum</name>
    <dbReference type="NCBI Taxonomy" id="2840895"/>
    <lineage>
        <taxon>Bacteria</taxon>
        <taxon>Bacillati</taxon>
        <taxon>Bacillota</taxon>
        <taxon>Clostridia</taxon>
        <taxon>Candidatus Ornithomonoglobus</taxon>
    </lineage>
</organism>
<sequence>MNVFDFDNTIYDGESAVDFFKYCVKKKPSLSRHLPKVAAMALKYKTGRVSRSEVAEFGAYMLGILASNVKDLPEALDGFWKANASKLKPEILSLISEGDVIISASPSFMFEGIRGRLRGAEILSTEVDLKNAGIVRLCYGENKITEFRRAHEGLIPENYYTDNFNDMPMIKFAKKAWLVDGIKIKEIKL</sequence>
<dbReference type="InterPro" id="IPR023214">
    <property type="entry name" value="HAD_sf"/>
</dbReference>
<evidence type="ECO:0000313" key="1">
    <source>
        <dbReference type="EMBL" id="HIU57803.1"/>
    </source>
</evidence>
<dbReference type="SUPFAM" id="SSF56784">
    <property type="entry name" value="HAD-like"/>
    <property type="match status" value="1"/>
</dbReference>